<protein>
    <submittedName>
        <fullName evidence="3">Uncharacterized protein</fullName>
    </submittedName>
</protein>
<feature type="non-terminal residue" evidence="3">
    <location>
        <position position="127"/>
    </location>
</feature>
<feature type="compositionally biased region" description="Polar residues" evidence="1">
    <location>
        <begin position="1"/>
        <end position="21"/>
    </location>
</feature>
<reference evidence="3 4" key="1">
    <citation type="journal article" date="2014" name="Nat. Genet.">
        <title>Genome and transcriptome of the porcine whipworm Trichuris suis.</title>
        <authorList>
            <person name="Jex A.R."/>
            <person name="Nejsum P."/>
            <person name="Schwarz E.M."/>
            <person name="Hu L."/>
            <person name="Young N.D."/>
            <person name="Hall R.S."/>
            <person name="Korhonen P.K."/>
            <person name="Liao S."/>
            <person name="Thamsborg S."/>
            <person name="Xia J."/>
            <person name="Xu P."/>
            <person name="Wang S."/>
            <person name="Scheerlinck J.P."/>
            <person name="Hofmann A."/>
            <person name="Sternberg P.W."/>
            <person name="Wang J."/>
            <person name="Gasser R.B."/>
        </authorList>
    </citation>
    <scope>NUCLEOTIDE SEQUENCE [LARGE SCALE GENOMIC DNA]</scope>
    <source>
        <strain evidence="3">DCEP-RM93F</strain>
        <strain evidence="2">DCEP-RM93M</strain>
    </source>
</reference>
<feature type="non-terminal residue" evidence="3">
    <location>
        <position position="1"/>
    </location>
</feature>
<evidence type="ECO:0000313" key="4">
    <source>
        <dbReference type="Proteomes" id="UP000030764"/>
    </source>
</evidence>
<proteinExistence type="predicted"/>
<feature type="region of interest" description="Disordered" evidence="1">
    <location>
        <begin position="1"/>
        <end position="53"/>
    </location>
</feature>
<organism evidence="3">
    <name type="scientific">Trichuris suis</name>
    <name type="common">pig whipworm</name>
    <dbReference type="NCBI Taxonomy" id="68888"/>
    <lineage>
        <taxon>Eukaryota</taxon>
        <taxon>Metazoa</taxon>
        <taxon>Ecdysozoa</taxon>
        <taxon>Nematoda</taxon>
        <taxon>Enoplea</taxon>
        <taxon>Dorylaimia</taxon>
        <taxon>Trichinellida</taxon>
        <taxon>Trichuridae</taxon>
        <taxon>Trichuris</taxon>
    </lineage>
</organism>
<evidence type="ECO:0000313" key="2">
    <source>
        <dbReference type="EMBL" id="KFD44884.1"/>
    </source>
</evidence>
<dbReference type="EMBL" id="KL364224">
    <property type="protein sequence ID" value="KFD44884.1"/>
    <property type="molecule type" value="Genomic_DNA"/>
</dbReference>
<name>A0A085MPN1_9BILA</name>
<feature type="compositionally biased region" description="Basic and acidic residues" evidence="1">
    <location>
        <begin position="43"/>
        <end position="53"/>
    </location>
</feature>
<evidence type="ECO:0000256" key="1">
    <source>
        <dbReference type="SAM" id="MobiDB-lite"/>
    </source>
</evidence>
<accession>A0A085MPN1</accession>
<feature type="compositionally biased region" description="Basic residues" evidence="1">
    <location>
        <begin position="31"/>
        <end position="42"/>
    </location>
</feature>
<sequence>FNQRLDGINRNNNADVTQTQHGLAPADIRQRRGRGRPQKRKTKQTEEKKKETMADTIKGLAVVQHSSQSTLDLRSYIPCREELFSQGKIKKALYICHKESFNGVRGAEVGEASATLMNLSRRYALRP</sequence>
<evidence type="ECO:0000313" key="3">
    <source>
        <dbReference type="EMBL" id="KFD59177.1"/>
    </source>
</evidence>
<dbReference type="AlphaFoldDB" id="A0A085MPN1"/>
<dbReference type="EMBL" id="KL368720">
    <property type="protein sequence ID" value="KFD59177.1"/>
    <property type="molecule type" value="Genomic_DNA"/>
</dbReference>
<gene>
    <name evidence="2" type="ORF">M513_14239</name>
    <name evidence="3" type="ORF">M514_14239</name>
</gene>
<dbReference type="Proteomes" id="UP000030764">
    <property type="component" value="Unassembled WGS sequence"/>
</dbReference>
<dbReference type="Proteomes" id="UP000030758">
    <property type="component" value="Unassembled WGS sequence"/>
</dbReference>
<keyword evidence="4" id="KW-1185">Reference proteome</keyword>